<reference evidence="2 3" key="1">
    <citation type="submission" date="2020-07" db="EMBL/GenBank/DDBJ databases">
        <title>Novel species isolated from subtropical streams in China.</title>
        <authorList>
            <person name="Lu H."/>
        </authorList>
    </citation>
    <scope>NUCLEOTIDE SEQUENCE [LARGE SCALE GENOMIC DNA]</scope>
    <source>
        <strain evidence="2 3">FT3S</strain>
    </source>
</reference>
<comment type="caution">
    <text evidence="2">The sequence shown here is derived from an EMBL/GenBank/DDBJ whole genome shotgun (WGS) entry which is preliminary data.</text>
</comment>
<proteinExistence type="predicted"/>
<sequence>MSTARPHAAATAPLDVGVGLRAPHYRQFLAQRPAIGWLEVHTENYLDQAGWDWHVLSQLRRDYPLSLHGVGLGLGSARGFSSDHLERVASLVRRVEPALVSEHLCWGAVAGRQLNDLLPVTLDQAALDLLCARVQRVQDKLQRQILLENVSTYVRFEADAMSETAFLAALAARTGCGLLLDINNLYVNQCNHGEDALQAMAAIAPGTVGEIHLAGHLVTPLAVIDHHGDTVAEPVWRLYEAALRRFGRVPTLIEWDTDLPALDVLLGEADKARALANRLAPAAPAICAARAAPARPIAPAAEVAADAPALPVFAHTQHEFAAALFDPAEEAAVQARFRAGQDGRRFGLYRGNLTATWDKTLANAYPVIRQLVGAEFFGGLSRAYGLAHPSDNADLNRFGAHFATFLASFPPAAPLPYLPDMARLEWAMHRAHYAPDAEAVSAGQLAAIAPARLEQCTMRLHPACSLHASSWAVVPLWLAHQPGAEQDFPAAMAQPSHAIVLRPQWQVRLLPLCPAAHAALAQLAAGATFGAALDAAFALDEDFDIGGQLGLWLEQRLIVDTGG</sequence>
<evidence type="ECO:0000313" key="3">
    <source>
        <dbReference type="Proteomes" id="UP000566711"/>
    </source>
</evidence>
<dbReference type="PANTHER" id="PTHR42194">
    <property type="entry name" value="UPF0276 PROTEIN HI_1600"/>
    <property type="match status" value="1"/>
</dbReference>
<dbReference type="InterPro" id="IPR007801">
    <property type="entry name" value="MbnB/TglH/ChrH"/>
</dbReference>
<dbReference type="Proteomes" id="UP000566711">
    <property type="component" value="Unassembled WGS sequence"/>
</dbReference>
<accession>A0A7W2I6H2</accession>
<organism evidence="2 3">
    <name type="scientific">Rugamonas fusca</name>
    <dbReference type="NCBI Taxonomy" id="2758568"/>
    <lineage>
        <taxon>Bacteria</taxon>
        <taxon>Pseudomonadati</taxon>
        <taxon>Pseudomonadota</taxon>
        <taxon>Betaproteobacteria</taxon>
        <taxon>Burkholderiales</taxon>
        <taxon>Oxalobacteraceae</taxon>
        <taxon>Telluria group</taxon>
        <taxon>Rugamonas</taxon>
    </lineage>
</organism>
<dbReference type="InterPro" id="IPR044922">
    <property type="entry name" value="DUF2063_N_sf"/>
</dbReference>
<dbReference type="InterPro" id="IPR018640">
    <property type="entry name" value="DUF2063"/>
</dbReference>
<name>A0A7W2I6H2_9BURK</name>
<dbReference type="SUPFAM" id="SSF51658">
    <property type="entry name" value="Xylose isomerase-like"/>
    <property type="match status" value="1"/>
</dbReference>
<dbReference type="Pfam" id="PF05114">
    <property type="entry name" value="MbnB_TglH_ChrH"/>
    <property type="match status" value="1"/>
</dbReference>
<feature type="domain" description="Putative DNA-binding" evidence="1">
    <location>
        <begin position="316"/>
        <end position="406"/>
    </location>
</feature>
<dbReference type="EMBL" id="JACEZS010000005">
    <property type="protein sequence ID" value="MBA5605345.1"/>
    <property type="molecule type" value="Genomic_DNA"/>
</dbReference>
<dbReference type="AlphaFoldDB" id="A0A7W2I6H2"/>
<evidence type="ECO:0000313" key="2">
    <source>
        <dbReference type="EMBL" id="MBA5605345.1"/>
    </source>
</evidence>
<dbReference type="Gene3D" id="3.20.20.150">
    <property type="entry name" value="Divalent-metal-dependent TIM barrel enzymes"/>
    <property type="match status" value="1"/>
</dbReference>
<gene>
    <name evidence="2" type="ORF">H3H36_08230</name>
</gene>
<dbReference type="InterPro" id="IPR036237">
    <property type="entry name" value="Xyl_isomerase-like_sf"/>
</dbReference>
<protein>
    <submittedName>
        <fullName evidence="2">DUF692 family protein</fullName>
    </submittedName>
</protein>
<keyword evidence="3" id="KW-1185">Reference proteome</keyword>
<dbReference type="NCBIfam" id="NF003818">
    <property type="entry name" value="PRK05409.1"/>
    <property type="match status" value="1"/>
</dbReference>
<evidence type="ECO:0000259" key="1">
    <source>
        <dbReference type="Pfam" id="PF09836"/>
    </source>
</evidence>
<dbReference type="Gene3D" id="1.10.150.690">
    <property type="entry name" value="DUF2063"/>
    <property type="match status" value="1"/>
</dbReference>
<dbReference type="RefSeq" id="WP_182216124.1">
    <property type="nucleotide sequence ID" value="NZ_JACEZS010000005.1"/>
</dbReference>
<dbReference type="Pfam" id="PF09836">
    <property type="entry name" value="DUF2063"/>
    <property type="match status" value="1"/>
</dbReference>
<dbReference type="PANTHER" id="PTHR42194:SF1">
    <property type="entry name" value="UPF0276 PROTEIN HI_1600"/>
    <property type="match status" value="1"/>
</dbReference>